<dbReference type="PROSITE" id="PS50810">
    <property type="entry name" value="FRATAXIN_2"/>
    <property type="match status" value="1"/>
</dbReference>
<dbReference type="EMBL" id="NMRN01000089">
    <property type="protein sequence ID" value="PAS91410.1"/>
    <property type="molecule type" value="Genomic_DNA"/>
</dbReference>
<dbReference type="PROSITE" id="PS01344">
    <property type="entry name" value="FRATAXIN_1"/>
    <property type="match status" value="1"/>
</dbReference>
<evidence type="ECO:0000256" key="2">
    <source>
        <dbReference type="ARBA" id="ARBA00022723"/>
    </source>
</evidence>
<dbReference type="GO" id="GO:0005737">
    <property type="term" value="C:cytoplasm"/>
    <property type="evidence" value="ECO:0007669"/>
    <property type="project" value="UniProtKB-ARBA"/>
</dbReference>
<evidence type="ECO:0000256" key="4">
    <source>
        <dbReference type="HAMAP-Rule" id="MF_00142"/>
    </source>
</evidence>
<dbReference type="EMBL" id="MDUX01000088">
    <property type="protein sequence ID" value="KAF7597810.1"/>
    <property type="molecule type" value="Genomic_DNA"/>
</dbReference>
<dbReference type="Gene3D" id="3.30.920.10">
    <property type="entry name" value="Frataxin/CyaY"/>
    <property type="match status" value="1"/>
</dbReference>
<keyword evidence="2 4" id="KW-0479">Metal-binding</keyword>
<dbReference type="InterPro" id="IPR036524">
    <property type="entry name" value="Frataxin/CyaY_sf"/>
</dbReference>
<evidence type="ECO:0000313" key="5">
    <source>
        <dbReference type="EMBL" id="KAF7597810.1"/>
    </source>
</evidence>
<dbReference type="RefSeq" id="WP_095525954.1">
    <property type="nucleotide sequence ID" value="NZ_MDUX01000088.1"/>
</dbReference>
<comment type="function">
    <text evidence="4">Involved in iron-sulfur (Fe-S) cluster assembly. May act as a regulator of Fe-S biogenesis.</text>
</comment>
<dbReference type="SMART" id="SM01219">
    <property type="entry name" value="Frataxin_Cyay"/>
    <property type="match status" value="1"/>
</dbReference>
<comment type="caution">
    <text evidence="6">The sequence shown here is derived from an EMBL/GenBank/DDBJ whole genome shotgun (WGS) entry which is preliminary data.</text>
</comment>
<dbReference type="OrthoDB" id="285675at2"/>
<evidence type="ECO:0000313" key="8">
    <source>
        <dbReference type="Proteomes" id="UP000623509"/>
    </source>
</evidence>
<keyword evidence="8" id="KW-1185">Reference proteome</keyword>
<dbReference type="GO" id="GO:0008199">
    <property type="term" value="F:ferric iron binding"/>
    <property type="evidence" value="ECO:0007669"/>
    <property type="project" value="InterPro"/>
</dbReference>
<dbReference type="HAMAP" id="MF_00142">
    <property type="entry name" value="CyaY"/>
    <property type="match status" value="1"/>
</dbReference>
<dbReference type="AlphaFoldDB" id="A0A272EP17"/>
<dbReference type="GO" id="GO:0016226">
    <property type="term" value="P:iron-sulfur cluster assembly"/>
    <property type="evidence" value="ECO:0007669"/>
    <property type="project" value="UniProtKB-UniRule"/>
</dbReference>
<dbReference type="NCBIfam" id="TIGR03421">
    <property type="entry name" value="FeS_CyaY"/>
    <property type="match status" value="1"/>
</dbReference>
<evidence type="ECO:0000256" key="1">
    <source>
        <dbReference type="ARBA" id="ARBA00008183"/>
    </source>
</evidence>
<evidence type="ECO:0000313" key="7">
    <source>
        <dbReference type="Proteomes" id="UP000216107"/>
    </source>
</evidence>
<gene>
    <name evidence="4" type="primary">cyaY</name>
    <name evidence="5" type="ORF">BGI27_16750</name>
    <name evidence="6" type="ORF">CGU29_16620</name>
</gene>
<dbReference type="Proteomes" id="UP000216107">
    <property type="component" value="Unassembled WGS sequence"/>
</dbReference>
<dbReference type="InterPro" id="IPR020895">
    <property type="entry name" value="Frataxin_CS"/>
</dbReference>
<dbReference type="Pfam" id="PF01491">
    <property type="entry name" value="Frataxin_Cyay"/>
    <property type="match status" value="1"/>
</dbReference>
<accession>A0A272EP17</accession>
<evidence type="ECO:0000313" key="6">
    <source>
        <dbReference type="EMBL" id="PAS91410.1"/>
    </source>
</evidence>
<dbReference type="InterPro" id="IPR047584">
    <property type="entry name" value="CyaY"/>
</dbReference>
<dbReference type="Proteomes" id="UP000623509">
    <property type="component" value="Unassembled WGS sequence"/>
</dbReference>
<evidence type="ECO:0000256" key="3">
    <source>
        <dbReference type="ARBA" id="ARBA00023004"/>
    </source>
</evidence>
<protein>
    <recommendedName>
        <fullName evidence="4">Iron-sulfur cluster assembly protein CyaY</fullName>
    </recommendedName>
</protein>
<reference evidence="5 8" key="1">
    <citation type="submission" date="2016-08" db="EMBL/GenBank/DDBJ databases">
        <title>Candidatus Dactylopiibacterium carminicum genome sequence.</title>
        <authorList>
            <person name="Ramirez-Puebla S.T."/>
            <person name="Ormeno-Orrillo E."/>
            <person name="Vera-Ponce De Leon A."/>
            <person name="Luis L."/>
            <person name="Sanchez-Flores A."/>
            <person name="Monica R."/>
            <person name="Martinez-Romero E."/>
        </authorList>
    </citation>
    <scope>NUCLEOTIDE SEQUENCE [LARGE SCALE GENOMIC DNA]</scope>
    <source>
        <strain evidence="5">END1</strain>
    </source>
</reference>
<proteinExistence type="inferred from homology"/>
<name>A0A272EP17_9RHOO</name>
<dbReference type="InterPro" id="IPR002908">
    <property type="entry name" value="Frataxin/CyaY"/>
</dbReference>
<reference evidence="6 7" key="2">
    <citation type="submission" date="2017-07" db="EMBL/GenBank/DDBJ databases">
        <title>Candidatus Dactylopiibacterium carminicum, a nitrogen-fixing symbiont of the cochineal insect Dactylopius coccus and Dactylopius opuntiae (Hemiptera: Coccoidea: Dactylopiidae).</title>
        <authorList>
            <person name="Vera A."/>
        </authorList>
    </citation>
    <scope>NUCLEOTIDE SEQUENCE [LARGE SCALE GENOMIC DNA]</scope>
    <source>
        <strain evidence="6 7">NFDCM</strain>
    </source>
</reference>
<sequence>MASADFLATAQAKLDELEARIEAAADAAGVDIDIEPQAGGILKLAFEDGSQIIVNRHEAAGEIWVAARAGGFHFRPQEDGWRDTRDAALLDARLQALISQQAGYEISW</sequence>
<dbReference type="SUPFAM" id="SSF55387">
    <property type="entry name" value="Frataxin/Nqo15-like"/>
    <property type="match status" value="1"/>
</dbReference>
<organism evidence="6 7">
    <name type="scientific">Candidatus Dactylopiibacterium carminicum</name>
    <dbReference type="NCBI Taxonomy" id="857335"/>
    <lineage>
        <taxon>Bacteria</taxon>
        <taxon>Pseudomonadati</taxon>
        <taxon>Pseudomonadota</taxon>
        <taxon>Betaproteobacteria</taxon>
        <taxon>Rhodocyclales</taxon>
        <taxon>Rhodocyclaceae</taxon>
        <taxon>Candidatus Dactylopiibacterium</taxon>
    </lineage>
</organism>
<comment type="similarity">
    <text evidence="1 4">Belongs to the frataxin family.</text>
</comment>
<keyword evidence="3 4" id="KW-0408">Iron</keyword>